<comment type="caution">
    <text evidence="12">The sequence shown here is derived from an EMBL/GenBank/DDBJ whole genome shotgun (WGS) entry which is preliminary data.</text>
</comment>
<dbReference type="GO" id="GO:0060294">
    <property type="term" value="P:cilium movement involved in cell motility"/>
    <property type="evidence" value="ECO:0007669"/>
    <property type="project" value="InterPro"/>
</dbReference>
<dbReference type="OrthoDB" id="10258956at2759"/>
<dbReference type="GO" id="GO:0035082">
    <property type="term" value="P:axoneme assembly"/>
    <property type="evidence" value="ECO:0007669"/>
    <property type="project" value="InterPro"/>
</dbReference>
<evidence type="ECO:0000256" key="9">
    <source>
        <dbReference type="ARBA" id="ARBA00038319"/>
    </source>
</evidence>
<evidence type="ECO:0000256" key="8">
    <source>
        <dbReference type="ARBA" id="ARBA00037822"/>
    </source>
</evidence>
<name>A0A7J6M3K3_PERCH</name>
<comment type="similarity">
    <text evidence="9">Belongs to the flagellar radial spoke RSP9 family.</text>
</comment>
<organism evidence="12 13">
    <name type="scientific">Perkinsus chesapeaki</name>
    <name type="common">Clam parasite</name>
    <name type="synonym">Perkinsus andrewsi</name>
    <dbReference type="NCBI Taxonomy" id="330153"/>
    <lineage>
        <taxon>Eukaryota</taxon>
        <taxon>Sar</taxon>
        <taxon>Alveolata</taxon>
        <taxon>Perkinsozoa</taxon>
        <taxon>Perkinsea</taxon>
        <taxon>Perkinsida</taxon>
        <taxon>Perkinsidae</taxon>
        <taxon>Perkinsus</taxon>
    </lineage>
</organism>
<evidence type="ECO:0000256" key="10">
    <source>
        <dbReference type="ARBA" id="ARBA00041080"/>
    </source>
</evidence>
<keyword evidence="3" id="KW-0970">Cilium biogenesis/degradation</keyword>
<comment type="subcellular location">
    <subcellularLocation>
        <location evidence="8">Cell projection</location>
        <location evidence="8">Kinocilium</location>
    </subcellularLocation>
    <subcellularLocation>
        <location evidence="1">Cytoplasm</location>
        <location evidence="1">Cytoskeleton</location>
        <location evidence="1">Flagellum axoneme</location>
    </subcellularLocation>
</comment>
<keyword evidence="7" id="KW-0966">Cell projection</keyword>
<dbReference type="PANTHER" id="PTHR22069:SF0">
    <property type="entry name" value="RADIAL SPOKE HEAD PROTEIN 9 HOMOLOG"/>
    <property type="match status" value="1"/>
</dbReference>
<keyword evidence="5" id="KW-0969">Cilium</keyword>
<dbReference type="GO" id="GO:0044458">
    <property type="term" value="P:motile cilium assembly"/>
    <property type="evidence" value="ECO:0007669"/>
    <property type="project" value="TreeGrafter"/>
</dbReference>
<dbReference type="InterPro" id="IPR055316">
    <property type="entry name" value="RSP9"/>
</dbReference>
<dbReference type="PANTHER" id="PTHR22069">
    <property type="entry name" value="MITOCHONDRIAL RIBOSOMAL PROTEIN S18"/>
    <property type="match status" value="1"/>
</dbReference>
<keyword evidence="13" id="KW-1185">Reference proteome</keyword>
<proteinExistence type="inferred from homology"/>
<reference evidence="12 13" key="1">
    <citation type="submission" date="2020-04" db="EMBL/GenBank/DDBJ databases">
        <title>Perkinsus chesapeaki whole genome sequence.</title>
        <authorList>
            <person name="Bogema D.R."/>
        </authorList>
    </citation>
    <scope>NUCLEOTIDE SEQUENCE [LARGE SCALE GENOMIC DNA]</scope>
    <source>
        <strain evidence="12">ATCC PRA-425</strain>
    </source>
</reference>
<dbReference type="Proteomes" id="UP000591131">
    <property type="component" value="Unassembled WGS sequence"/>
</dbReference>
<evidence type="ECO:0000313" key="13">
    <source>
        <dbReference type="Proteomes" id="UP000591131"/>
    </source>
</evidence>
<evidence type="ECO:0000256" key="1">
    <source>
        <dbReference type="ARBA" id="ARBA00004611"/>
    </source>
</evidence>
<evidence type="ECO:0000256" key="3">
    <source>
        <dbReference type="ARBA" id="ARBA00022794"/>
    </source>
</evidence>
<gene>
    <name evidence="12" type="primary">RSPH9</name>
    <name evidence="12" type="ORF">FOL47_004251</name>
</gene>
<keyword evidence="2" id="KW-0963">Cytoplasm</keyword>
<protein>
    <recommendedName>
        <fullName evidence="10">Radial spoke head protein 9 homolog</fullName>
    </recommendedName>
</protein>
<accession>A0A7J6M3K3</accession>
<evidence type="ECO:0000313" key="12">
    <source>
        <dbReference type="EMBL" id="KAF4666138.1"/>
    </source>
</evidence>
<evidence type="ECO:0000256" key="4">
    <source>
        <dbReference type="ARBA" id="ARBA00022846"/>
    </source>
</evidence>
<dbReference type="Pfam" id="PF04712">
    <property type="entry name" value="Radial_spoke"/>
    <property type="match status" value="1"/>
</dbReference>
<evidence type="ECO:0000256" key="11">
    <source>
        <dbReference type="SAM" id="MobiDB-lite"/>
    </source>
</evidence>
<sequence>MEALALDSAIKFCGTGGATLSPKELLALQSGMNKLKYDAKFDKVYFWGRISGLKGDYYIAFGLRSVSEAFPCKKFYFSTSTDPDFVELPELTEAEEDIVKALVDQRLPFVGEPSRPVATEDLPKPPEGEEENAPVPLRVTDLKRLAEVVPRIDAETSVVPAGAHCMTDSFKIVDSVAFKGLSYADASSISSFRHFRPSSDATALRALVADDAAFMTASNFLDNVDEDSPKGAAWVLRPNVSVLQGATVLRSLVWPGYTAFHVPGSTLYGGAYLGNGIRNSDLAFML</sequence>
<dbReference type="AlphaFoldDB" id="A0A7J6M3K3"/>
<feature type="region of interest" description="Disordered" evidence="11">
    <location>
        <begin position="111"/>
        <end position="133"/>
    </location>
</feature>
<dbReference type="GO" id="GO:0001534">
    <property type="term" value="C:radial spoke"/>
    <property type="evidence" value="ECO:0007669"/>
    <property type="project" value="InterPro"/>
</dbReference>
<dbReference type="InterPro" id="IPR006802">
    <property type="entry name" value="Radial_spoke"/>
</dbReference>
<evidence type="ECO:0000256" key="7">
    <source>
        <dbReference type="ARBA" id="ARBA00023273"/>
    </source>
</evidence>
<evidence type="ECO:0000256" key="6">
    <source>
        <dbReference type="ARBA" id="ARBA00023212"/>
    </source>
</evidence>
<keyword evidence="6" id="KW-0206">Cytoskeleton</keyword>
<dbReference type="EMBL" id="JAAPAO010000242">
    <property type="protein sequence ID" value="KAF4666138.1"/>
    <property type="molecule type" value="Genomic_DNA"/>
</dbReference>
<evidence type="ECO:0000256" key="5">
    <source>
        <dbReference type="ARBA" id="ARBA00023069"/>
    </source>
</evidence>
<keyword evidence="4" id="KW-0282">Flagellum</keyword>
<evidence type="ECO:0000256" key="2">
    <source>
        <dbReference type="ARBA" id="ARBA00022490"/>
    </source>
</evidence>